<protein>
    <submittedName>
        <fullName evidence="1">Uncharacterized protein</fullName>
    </submittedName>
</protein>
<organism evidence="1">
    <name type="scientific">Bacteroides fragilis</name>
    <dbReference type="NCBI Taxonomy" id="817"/>
    <lineage>
        <taxon>Bacteria</taxon>
        <taxon>Pseudomonadati</taxon>
        <taxon>Bacteroidota</taxon>
        <taxon>Bacteroidia</taxon>
        <taxon>Bacteroidales</taxon>
        <taxon>Bacteroidaceae</taxon>
        <taxon>Bacteroides</taxon>
    </lineage>
</organism>
<comment type="caution">
    <text evidence="1">The sequence shown here is derived from an EMBL/GenBank/DDBJ whole genome shotgun (WGS) entry which is preliminary data.</text>
</comment>
<proteinExistence type="predicted"/>
<dbReference type="EMBL" id="VWCT01000120">
    <property type="protein sequence ID" value="KAA4956242.1"/>
    <property type="molecule type" value="Genomic_DNA"/>
</dbReference>
<sequence>IISADVKKTEGNWTDIGENSDWSGNTSLEQGIRIDNRYFFPASGSASVGGGYFQKGCYIRYMCSSPKSGERIYTFQQEQNDIPFIHAGVLRDANLMPVRCVVDDSPESIKPLYMLTYNIDEAHARTTVSSGNIFIKKQYVDAGNSITLSDQVLTSSDGRLHTGWVVDGKEYMLGAVISNVNKDLVVRPKWAPRSIN</sequence>
<dbReference type="AlphaFoldDB" id="A0A642H4Q5"/>
<name>A0A642H4Q5_BACFG</name>
<evidence type="ECO:0000313" key="1">
    <source>
        <dbReference type="EMBL" id="KAA4956242.1"/>
    </source>
</evidence>
<gene>
    <name evidence="1" type="ORF">F2Z98_22925</name>
</gene>
<reference evidence="1" key="1">
    <citation type="journal article" date="2019" name="Nat. Med.">
        <title>A library of human gut bacterial isolates paired with longitudinal multiomics data enables mechanistic microbiome research.</title>
        <authorList>
            <person name="Poyet M."/>
            <person name="Groussin M."/>
            <person name="Gibbons S.M."/>
            <person name="Avila-Pacheco J."/>
            <person name="Jiang X."/>
            <person name="Kearney S.M."/>
            <person name="Perrotta A.R."/>
            <person name="Berdy B."/>
            <person name="Zhao S."/>
            <person name="Lieberman T.D."/>
            <person name="Swanson P.K."/>
            <person name="Smith M."/>
            <person name="Roesemann S."/>
            <person name="Alexander J.E."/>
            <person name="Rich S.A."/>
            <person name="Livny J."/>
            <person name="Vlamakis H."/>
            <person name="Clish C."/>
            <person name="Bullock K."/>
            <person name="Deik A."/>
            <person name="Scott J."/>
            <person name="Pierce K.A."/>
            <person name="Xavier R.J."/>
            <person name="Alm E.J."/>
        </authorList>
    </citation>
    <scope>NUCLEOTIDE SEQUENCE</scope>
    <source>
        <strain evidence="1">BIOML-A56</strain>
    </source>
</reference>
<accession>A0A642H4Q5</accession>
<feature type="non-terminal residue" evidence="1">
    <location>
        <position position="1"/>
    </location>
</feature>